<dbReference type="AlphaFoldDB" id="A0A432E0R6"/>
<accession>A0A432E0R6</accession>
<protein>
    <submittedName>
        <fullName evidence="2">Uncharacterized protein</fullName>
    </submittedName>
</protein>
<evidence type="ECO:0000313" key="3">
    <source>
        <dbReference type="Proteomes" id="UP000276953"/>
    </source>
</evidence>
<feature type="chain" id="PRO_5019153613" evidence="1">
    <location>
        <begin position="23"/>
        <end position="270"/>
    </location>
</feature>
<sequence>MKKNAIVTAVLLLLGTALSAQVGINTAAPTEIMDVNGTVRVRDLPLNGSANAISTKPDGTKSTGKDQPFIATKTVVVDNNGVLGYVNGLPSASGSGSGTLNVGETIARVYSVPNATATQGSGRFRLGAYAAANGLPALPVMDGIQMDLLGYDSTYYVPIIINTSSSPQNVSFQTFATQVNENRTLLNNTLQPCPFLINTFTANFNDGNNNAGWRGVDSNNIVFWSTSAAEVETTNLQVMSGNTYRWYELKWWCMETTGSKRIFLAVTRFA</sequence>
<dbReference type="Proteomes" id="UP000276953">
    <property type="component" value="Unassembled WGS sequence"/>
</dbReference>
<feature type="signal peptide" evidence="1">
    <location>
        <begin position="1"/>
        <end position="22"/>
    </location>
</feature>
<gene>
    <name evidence="2" type="ORF">EJ377_07810</name>
</gene>
<reference evidence="2 3" key="1">
    <citation type="submission" date="2018-12" db="EMBL/GenBank/DDBJ databases">
        <title>Draft Genome Sequence of Chryseobacterium arthrosphaerae strain ED882-96 Isolated from the Blood of a Patient with Liver Cirrhosis in Taiwan.</title>
        <authorList>
            <person name="Lin J.-N."/>
            <person name="Lai C.-H."/>
            <person name="Yang C.-H."/>
            <person name="Huang Y.-H."/>
        </authorList>
    </citation>
    <scope>NUCLEOTIDE SEQUENCE [LARGE SCALE GENOMIC DNA]</scope>
    <source>
        <strain evidence="2 3">ED882-96</strain>
    </source>
</reference>
<name>A0A432E0R6_9FLAO</name>
<evidence type="ECO:0000313" key="2">
    <source>
        <dbReference type="EMBL" id="RTZ49999.1"/>
    </source>
</evidence>
<evidence type="ECO:0000256" key="1">
    <source>
        <dbReference type="SAM" id="SignalP"/>
    </source>
</evidence>
<keyword evidence="1" id="KW-0732">Signal</keyword>
<organism evidence="2 3">
    <name type="scientific">Chryseobacterium arthrosphaerae</name>
    <dbReference type="NCBI Taxonomy" id="651561"/>
    <lineage>
        <taxon>Bacteria</taxon>
        <taxon>Pseudomonadati</taxon>
        <taxon>Bacteroidota</taxon>
        <taxon>Flavobacteriia</taxon>
        <taxon>Flavobacteriales</taxon>
        <taxon>Weeksellaceae</taxon>
        <taxon>Chryseobacterium group</taxon>
        <taxon>Chryseobacterium</taxon>
    </lineage>
</organism>
<dbReference type="EMBL" id="RYFC01000001">
    <property type="protein sequence ID" value="RTZ49999.1"/>
    <property type="molecule type" value="Genomic_DNA"/>
</dbReference>
<proteinExistence type="predicted"/>
<comment type="caution">
    <text evidence="2">The sequence shown here is derived from an EMBL/GenBank/DDBJ whole genome shotgun (WGS) entry which is preliminary data.</text>
</comment>